<protein>
    <submittedName>
        <fullName evidence="2">Uncharacterized protein</fullName>
    </submittedName>
</protein>
<reference evidence="2" key="1">
    <citation type="journal article" date="2012" name="Proc. Natl. Acad. Sci. U.S.A.">
        <title>Antigenic diversity is generated by distinct evolutionary mechanisms in African trypanosome species.</title>
        <authorList>
            <person name="Jackson A.P."/>
            <person name="Berry A."/>
            <person name="Aslett M."/>
            <person name="Allison H.C."/>
            <person name="Burton P."/>
            <person name="Vavrova-Anderson J."/>
            <person name="Brown R."/>
            <person name="Browne H."/>
            <person name="Corton N."/>
            <person name="Hauser H."/>
            <person name="Gamble J."/>
            <person name="Gilderthorp R."/>
            <person name="Marcello L."/>
            <person name="McQuillan J."/>
            <person name="Otto T.D."/>
            <person name="Quail M.A."/>
            <person name="Sanders M.J."/>
            <person name="van Tonder A."/>
            <person name="Ginger M.L."/>
            <person name="Field M.C."/>
            <person name="Barry J.D."/>
            <person name="Hertz-Fowler C."/>
            <person name="Berriman M."/>
        </authorList>
    </citation>
    <scope>NUCLEOTIDE SEQUENCE</scope>
    <source>
        <strain evidence="2">Y486</strain>
    </source>
</reference>
<feature type="region of interest" description="Disordered" evidence="1">
    <location>
        <begin position="251"/>
        <end position="309"/>
    </location>
</feature>
<dbReference type="VEuPathDB" id="TriTrypDB:TvY486_1013990"/>
<accession>G0U4J2</accession>
<evidence type="ECO:0000313" key="2">
    <source>
        <dbReference type="EMBL" id="CCC52356.1"/>
    </source>
</evidence>
<sequence>MKAALQDGGSPPRGDTTARGVCPAAAACQPTSGHCASFQATNMATGRDEPVSDRAPCCCEAFTGRQRPVSRPQALQEVSCHHQMCRTPQLGVGDAESTSVPRSTSRHCFSCLPEMDELRECDKLEKRQRYLSVRAERKKMQSALYGNSFCCGPTVGFGYRSNTAHLLRYSRGAAHQQSTVLERERRRQELRREVEERKRDLCRRGTAETAWPHFDVHFSPPGKRKESCVFPFAYSPVPICSTESLKQHRLQSMEAAQNRNCGRRPRPRARNQSKAALSRTAKSEAEKAPSDTREGACSREARGPTASAASEAVHSPSHCKCVNEQNAQLLPPHCTCPVVACQCQPCRCCVRCPCGSLAERPPAALAAEPVSGHTEVKAKLVPPSKGSVKVNPESTRWSCVADAYGRRTYITDDAYLFRRQQMIQRLEQQGYLRLLPPSTRSPSAPLPEKSRKWTTICSTRPRLVLL</sequence>
<organism evidence="2">
    <name type="scientific">Trypanosoma vivax (strain Y486)</name>
    <dbReference type="NCBI Taxonomy" id="1055687"/>
    <lineage>
        <taxon>Eukaryota</taxon>
        <taxon>Discoba</taxon>
        <taxon>Euglenozoa</taxon>
        <taxon>Kinetoplastea</taxon>
        <taxon>Metakinetoplastina</taxon>
        <taxon>Trypanosomatida</taxon>
        <taxon>Trypanosomatidae</taxon>
        <taxon>Trypanosoma</taxon>
        <taxon>Duttonella</taxon>
    </lineage>
</organism>
<proteinExistence type="predicted"/>
<evidence type="ECO:0000256" key="1">
    <source>
        <dbReference type="SAM" id="MobiDB-lite"/>
    </source>
</evidence>
<feature type="compositionally biased region" description="Basic and acidic residues" evidence="1">
    <location>
        <begin position="281"/>
        <end position="302"/>
    </location>
</feature>
<gene>
    <name evidence="2" type="ORF">TVY486_1013990</name>
</gene>
<dbReference type="EMBL" id="HE573026">
    <property type="protein sequence ID" value="CCC52356.1"/>
    <property type="molecule type" value="Genomic_DNA"/>
</dbReference>
<feature type="compositionally biased region" description="Basic residues" evidence="1">
    <location>
        <begin position="261"/>
        <end position="271"/>
    </location>
</feature>
<dbReference type="AlphaFoldDB" id="G0U4J2"/>
<name>G0U4J2_TRYVY</name>